<dbReference type="InterPro" id="IPR011701">
    <property type="entry name" value="MFS"/>
</dbReference>
<dbReference type="PANTHER" id="PTHR23517">
    <property type="entry name" value="RESISTANCE PROTEIN MDTM, PUTATIVE-RELATED-RELATED"/>
    <property type="match status" value="1"/>
</dbReference>
<proteinExistence type="predicted"/>
<dbReference type="Pfam" id="PF07690">
    <property type="entry name" value="MFS_1"/>
    <property type="match status" value="1"/>
</dbReference>
<dbReference type="InterPro" id="IPR020846">
    <property type="entry name" value="MFS_dom"/>
</dbReference>
<protein>
    <submittedName>
        <fullName evidence="9">MFS family arabinose efflux permease</fullName>
    </submittedName>
</protein>
<dbReference type="Gene3D" id="1.20.1250.20">
    <property type="entry name" value="MFS general substrate transporter like domains"/>
    <property type="match status" value="2"/>
</dbReference>
<organism evidence="9 10">
    <name type="scientific">Moheibacter stercoris</name>
    <dbReference type="NCBI Taxonomy" id="1628251"/>
    <lineage>
        <taxon>Bacteria</taxon>
        <taxon>Pseudomonadati</taxon>
        <taxon>Bacteroidota</taxon>
        <taxon>Flavobacteriia</taxon>
        <taxon>Flavobacteriales</taxon>
        <taxon>Weeksellaceae</taxon>
        <taxon>Moheibacter</taxon>
    </lineage>
</organism>
<feature type="transmembrane region" description="Helical" evidence="7">
    <location>
        <begin position="173"/>
        <end position="191"/>
    </location>
</feature>
<evidence type="ECO:0000256" key="1">
    <source>
        <dbReference type="ARBA" id="ARBA00004651"/>
    </source>
</evidence>
<evidence type="ECO:0000259" key="8">
    <source>
        <dbReference type="PROSITE" id="PS50850"/>
    </source>
</evidence>
<evidence type="ECO:0000256" key="4">
    <source>
        <dbReference type="ARBA" id="ARBA00022692"/>
    </source>
</evidence>
<evidence type="ECO:0000256" key="2">
    <source>
        <dbReference type="ARBA" id="ARBA00022448"/>
    </source>
</evidence>
<evidence type="ECO:0000313" key="10">
    <source>
        <dbReference type="Proteomes" id="UP001549146"/>
    </source>
</evidence>
<dbReference type="InterPro" id="IPR036259">
    <property type="entry name" value="MFS_trans_sf"/>
</dbReference>
<feature type="transmembrane region" description="Helical" evidence="7">
    <location>
        <begin position="20"/>
        <end position="42"/>
    </location>
</feature>
<keyword evidence="6 7" id="KW-0472">Membrane</keyword>
<keyword evidence="5 7" id="KW-1133">Transmembrane helix</keyword>
<dbReference type="EMBL" id="JBEPMO010000001">
    <property type="protein sequence ID" value="MET3730608.1"/>
    <property type="molecule type" value="Genomic_DNA"/>
</dbReference>
<feature type="transmembrane region" description="Helical" evidence="7">
    <location>
        <begin position="255"/>
        <end position="274"/>
    </location>
</feature>
<keyword evidence="4 7" id="KW-0812">Transmembrane</keyword>
<dbReference type="PROSITE" id="PS50850">
    <property type="entry name" value="MFS"/>
    <property type="match status" value="1"/>
</dbReference>
<keyword evidence="10" id="KW-1185">Reference proteome</keyword>
<feature type="transmembrane region" description="Helical" evidence="7">
    <location>
        <begin position="346"/>
        <end position="367"/>
    </location>
</feature>
<evidence type="ECO:0000256" key="7">
    <source>
        <dbReference type="SAM" id="Phobius"/>
    </source>
</evidence>
<feature type="transmembrane region" description="Helical" evidence="7">
    <location>
        <begin position="373"/>
        <end position="393"/>
    </location>
</feature>
<feature type="transmembrane region" description="Helical" evidence="7">
    <location>
        <begin position="219"/>
        <end position="243"/>
    </location>
</feature>
<feature type="transmembrane region" description="Helical" evidence="7">
    <location>
        <begin position="84"/>
        <end position="102"/>
    </location>
</feature>
<accession>A0ABV2LT41</accession>
<comment type="caution">
    <text evidence="9">The sequence shown here is derived from an EMBL/GenBank/DDBJ whole genome shotgun (WGS) entry which is preliminary data.</text>
</comment>
<dbReference type="InterPro" id="IPR001958">
    <property type="entry name" value="Tet-R_TetA/multi-R_MdtG-like"/>
</dbReference>
<name>A0ABV2LT41_9FLAO</name>
<feature type="domain" description="Major facilitator superfamily (MFS) profile" evidence="8">
    <location>
        <begin position="18"/>
        <end position="398"/>
    </location>
</feature>
<dbReference type="PRINTS" id="PR01035">
    <property type="entry name" value="TCRTETA"/>
</dbReference>
<gene>
    <name evidence="9" type="ORF">ABID46_000160</name>
</gene>
<reference evidence="9 10" key="1">
    <citation type="submission" date="2024-06" db="EMBL/GenBank/DDBJ databases">
        <title>Genomic Encyclopedia of Type Strains, Phase IV (KMG-IV): sequencing the most valuable type-strain genomes for metagenomic binning, comparative biology and taxonomic classification.</title>
        <authorList>
            <person name="Goeker M."/>
        </authorList>
    </citation>
    <scope>NUCLEOTIDE SEQUENCE [LARGE SCALE GENOMIC DNA]</scope>
    <source>
        <strain evidence="9 10">DSM 29388</strain>
    </source>
</reference>
<sequence>MINPFKLYIDSFKGLSPESWMLAVVMLINRSGSMVLPFMGIYMTDHLGFGLKETGIVLSCYGFGAVFGSWFGGMITDKIGEFKVQYLSLFLSVPLFCLIPFFKTELSLAIIIFIQSSISDCFRPANSVAVTKYAKKGNLTRAFSLNRLAMNLGFSIGPALGGVLSTISYDFLFYSNAVGALLAAITYVWFFRNRKYRNEEEVLETKENADISPYRDGKFILFSFACFLFSVSFFQLLNTLTLFYKQEANLSQQGVGYILAYSGFIIVLMEMMLVQIADKKFRLQTTLFLGTLLCGISFFMLGFGTAVWFLVLSMTILCIGEIWTLPFMSTATALRSGVNNKGAYMGLLGIGFSLSFIITPFLGTLIAQNYGFTILWIGTGILMAITAVMFYFITPWMLGDKINQSA</sequence>
<dbReference type="Proteomes" id="UP001549146">
    <property type="component" value="Unassembled WGS sequence"/>
</dbReference>
<feature type="transmembrane region" description="Helical" evidence="7">
    <location>
        <begin position="286"/>
        <end position="308"/>
    </location>
</feature>
<dbReference type="RefSeq" id="WP_354505753.1">
    <property type="nucleotide sequence ID" value="NZ_JBEPMO010000001.1"/>
</dbReference>
<evidence type="ECO:0000256" key="6">
    <source>
        <dbReference type="ARBA" id="ARBA00023136"/>
    </source>
</evidence>
<evidence type="ECO:0000256" key="3">
    <source>
        <dbReference type="ARBA" id="ARBA00022475"/>
    </source>
</evidence>
<evidence type="ECO:0000313" key="9">
    <source>
        <dbReference type="EMBL" id="MET3730608.1"/>
    </source>
</evidence>
<evidence type="ECO:0000256" key="5">
    <source>
        <dbReference type="ARBA" id="ARBA00022989"/>
    </source>
</evidence>
<keyword evidence="3" id="KW-1003">Cell membrane</keyword>
<dbReference type="InterPro" id="IPR050171">
    <property type="entry name" value="MFS_Transporters"/>
</dbReference>
<keyword evidence="2" id="KW-0813">Transport</keyword>
<dbReference type="SUPFAM" id="SSF103473">
    <property type="entry name" value="MFS general substrate transporter"/>
    <property type="match status" value="1"/>
</dbReference>
<feature type="transmembrane region" description="Helical" evidence="7">
    <location>
        <begin position="54"/>
        <end position="72"/>
    </location>
</feature>
<comment type="subcellular location">
    <subcellularLocation>
        <location evidence="1">Cell membrane</location>
        <topology evidence="1">Multi-pass membrane protein</topology>
    </subcellularLocation>
</comment>
<feature type="transmembrane region" description="Helical" evidence="7">
    <location>
        <begin position="148"/>
        <end position="167"/>
    </location>
</feature>